<feature type="region of interest" description="Disordered" evidence="7">
    <location>
        <begin position="121"/>
        <end position="151"/>
    </location>
</feature>
<evidence type="ECO:0000256" key="5">
    <source>
        <dbReference type="ARBA" id="ARBA00023242"/>
    </source>
</evidence>
<dbReference type="AlphaFoldDB" id="A0A5P1E3W0"/>
<dbReference type="Gene3D" id="1.25.40.10">
    <property type="entry name" value="Tetratricopeptide repeat domain"/>
    <property type="match status" value="2"/>
</dbReference>
<dbReference type="GO" id="GO:0000243">
    <property type="term" value="C:commitment complex"/>
    <property type="evidence" value="ECO:0007669"/>
    <property type="project" value="TreeGrafter"/>
</dbReference>
<protein>
    <recommendedName>
        <fullName evidence="10">Suppressor of forked domain-containing protein</fullName>
    </recommendedName>
</protein>
<dbReference type="GO" id="GO:0030627">
    <property type="term" value="F:pre-mRNA 5'-splice site binding"/>
    <property type="evidence" value="ECO:0007669"/>
    <property type="project" value="TreeGrafter"/>
</dbReference>
<keyword evidence="3" id="KW-0677">Repeat</keyword>
<dbReference type="OMA" id="IISWANL"/>
<organism evidence="8 9">
    <name type="scientific">Asparagus officinalis</name>
    <name type="common">Garden asparagus</name>
    <dbReference type="NCBI Taxonomy" id="4686"/>
    <lineage>
        <taxon>Eukaryota</taxon>
        <taxon>Viridiplantae</taxon>
        <taxon>Streptophyta</taxon>
        <taxon>Embryophyta</taxon>
        <taxon>Tracheophyta</taxon>
        <taxon>Spermatophyta</taxon>
        <taxon>Magnoliopsida</taxon>
        <taxon>Liliopsida</taxon>
        <taxon>Asparagales</taxon>
        <taxon>Asparagaceae</taxon>
        <taxon>Asparagoideae</taxon>
        <taxon>Asparagus</taxon>
    </lineage>
</organism>
<dbReference type="GO" id="GO:0000395">
    <property type="term" value="P:mRNA 5'-splice site recognition"/>
    <property type="evidence" value="ECO:0007669"/>
    <property type="project" value="TreeGrafter"/>
</dbReference>
<gene>
    <name evidence="8" type="ORF">A4U43_C10F18870</name>
</gene>
<keyword evidence="9" id="KW-1185">Reference proteome</keyword>
<name>A0A5P1E3W0_ASPOF</name>
<evidence type="ECO:0000256" key="1">
    <source>
        <dbReference type="ARBA" id="ARBA00004123"/>
    </source>
</evidence>
<dbReference type="InterPro" id="IPR003107">
    <property type="entry name" value="HAT"/>
</dbReference>
<dbReference type="InterPro" id="IPR059164">
    <property type="entry name" value="HAT_PRP39_C"/>
</dbReference>
<keyword evidence="5" id="KW-0539">Nucleus</keyword>
<dbReference type="Pfam" id="PF23240">
    <property type="entry name" value="HAT_PRP39_N"/>
    <property type="match status" value="1"/>
</dbReference>
<dbReference type="PANTHER" id="PTHR17204">
    <property type="entry name" value="PRE-MRNA PROCESSING PROTEIN PRP39-RELATED"/>
    <property type="match status" value="1"/>
</dbReference>
<evidence type="ECO:0000256" key="7">
    <source>
        <dbReference type="SAM" id="MobiDB-lite"/>
    </source>
</evidence>
<evidence type="ECO:0000313" key="8">
    <source>
        <dbReference type="EMBL" id="ONK57321.1"/>
    </source>
</evidence>
<keyword evidence="2" id="KW-0507">mRNA processing</keyword>
<dbReference type="Pfam" id="PF23241">
    <property type="entry name" value="HAT_PRP39_C"/>
    <property type="match status" value="1"/>
</dbReference>
<dbReference type="EMBL" id="CM007390">
    <property type="protein sequence ID" value="ONK57321.1"/>
    <property type="molecule type" value="Genomic_DNA"/>
</dbReference>
<dbReference type="PANTHER" id="PTHR17204:SF5">
    <property type="entry name" value="PRE-MRNA-PROCESSING FACTOR 39"/>
    <property type="match status" value="1"/>
</dbReference>
<comment type="similarity">
    <text evidence="6">Belongs to the PRP39 family.</text>
</comment>
<evidence type="ECO:0000256" key="4">
    <source>
        <dbReference type="ARBA" id="ARBA00023187"/>
    </source>
</evidence>
<feature type="compositionally biased region" description="Polar residues" evidence="7">
    <location>
        <begin position="121"/>
        <end position="130"/>
    </location>
</feature>
<dbReference type="GO" id="GO:0005685">
    <property type="term" value="C:U1 snRNP"/>
    <property type="evidence" value="ECO:0007669"/>
    <property type="project" value="TreeGrafter"/>
</dbReference>
<reference evidence="9" key="1">
    <citation type="journal article" date="2017" name="Nat. Commun.">
        <title>The asparagus genome sheds light on the origin and evolution of a young Y chromosome.</title>
        <authorList>
            <person name="Harkess A."/>
            <person name="Zhou J."/>
            <person name="Xu C."/>
            <person name="Bowers J.E."/>
            <person name="Van der Hulst R."/>
            <person name="Ayyampalayam S."/>
            <person name="Mercati F."/>
            <person name="Riccardi P."/>
            <person name="McKain M.R."/>
            <person name="Kakrana A."/>
            <person name="Tang H."/>
            <person name="Ray J."/>
            <person name="Groenendijk J."/>
            <person name="Arikit S."/>
            <person name="Mathioni S.M."/>
            <person name="Nakano M."/>
            <person name="Shan H."/>
            <person name="Telgmann-Rauber A."/>
            <person name="Kanno A."/>
            <person name="Yue Z."/>
            <person name="Chen H."/>
            <person name="Li W."/>
            <person name="Chen Y."/>
            <person name="Xu X."/>
            <person name="Zhang Y."/>
            <person name="Luo S."/>
            <person name="Chen H."/>
            <person name="Gao J."/>
            <person name="Mao Z."/>
            <person name="Pires J.C."/>
            <person name="Luo M."/>
            <person name="Kudrna D."/>
            <person name="Wing R.A."/>
            <person name="Meyers B.C."/>
            <person name="Yi K."/>
            <person name="Kong H."/>
            <person name="Lavrijsen P."/>
            <person name="Sunseri F."/>
            <person name="Falavigna A."/>
            <person name="Ye Y."/>
            <person name="Leebens-Mack J.H."/>
            <person name="Chen G."/>
        </authorList>
    </citation>
    <scope>NUCLEOTIDE SEQUENCE [LARGE SCALE GENOMIC DNA]</scope>
    <source>
        <strain evidence="9">cv. DH0086</strain>
    </source>
</reference>
<proteinExistence type="inferred from homology"/>
<evidence type="ECO:0000313" key="9">
    <source>
        <dbReference type="Proteomes" id="UP000243459"/>
    </source>
</evidence>
<dbReference type="SUPFAM" id="SSF48452">
    <property type="entry name" value="TPR-like"/>
    <property type="match status" value="1"/>
</dbReference>
<evidence type="ECO:0000256" key="3">
    <source>
        <dbReference type="ARBA" id="ARBA00022737"/>
    </source>
</evidence>
<feature type="compositionally biased region" description="Basic and acidic residues" evidence="7">
    <location>
        <begin position="138"/>
        <end position="151"/>
    </location>
</feature>
<dbReference type="FunFam" id="1.25.40.10:FF:000159">
    <property type="entry name" value="Tetratricopeptide repeat (TPR)-like superfamily protein"/>
    <property type="match status" value="1"/>
</dbReference>
<accession>A0A5P1E3W0</accession>
<dbReference type="Gramene" id="ONK57321">
    <property type="protein sequence ID" value="ONK57321"/>
    <property type="gene ID" value="A4U43_C10F18870"/>
</dbReference>
<evidence type="ECO:0008006" key="10">
    <source>
        <dbReference type="Google" id="ProtNLM"/>
    </source>
</evidence>
<dbReference type="GO" id="GO:0071004">
    <property type="term" value="C:U2-type prespliceosome"/>
    <property type="evidence" value="ECO:0007669"/>
    <property type="project" value="TreeGrafter"/>
</dbReference>
<keyword evidence="4" id="KW-0508">mRNA splicing</keyword>
<sequence length="817" mass="91351">MEGSQPVATESVTATIPAKEIVRATVPESGGEEATHACSAGVAYASADGSKLADGNVQNQDVNLGTQDAAHSVTYGSKPEVEGVAAGANVANYENSTGMHAHQVGYDLVNGNTCDMGNYQSSGGTENGVPSTEVGEPAAEKHSENVNSPEEDRLWSLVGANSLDFNAWTALIEETEKVSENNILKIRKVYDAFLAEFPLCFGYWKKYADHEGRLDSVDKVVEVYERAVHAVTYSVDIWLHYCVFAISTYEDPDTIRRLFERGLAFVGSDYLSYPLWDEYIRYEEAHQAWVHLAMIYTRILENPIQQLDRYFNCLKELATSRPLSEIRSDEEANYMAATMNIDAPCVEGELRPDDVEQSPKPAIAGLTEAEQLEKYIAIREDLYKKAKEFESKIIGFETAIRRPYFHVRPLDEPELENWHNYLDFIEKEEDINKVVKLYERCLIACANYPEFWFRYVLYMDASGSMELAYNALARATHVFVKKQPEIHLFAAKFKELCGDIEGARAEFEFLYSEISPCLLEAIIKHANMEYRQENKEAAYSVYEKIIAAEKEKEHSKILPMLLVQYSRFLYLVAGNLEKAREVLFGSLDKVQLSKPLLEAVIHLETIQPQTKRIDYLDSLVEKFISPNSDSFDVASTADREEISCIFMEFLDLFGDPQSIKAADSRHAKLFLRQKSSLVSKKRRAEDFLAADSAKVSRTTTDAASSGQSVVGAYPNAQSQWTASYSQRAPWPQNPQAQGQQWNPGYAPQAAYTAYGYAPPQAPMPSSAPQTAAAYGSYPPSYAAQAYPQQNYAQPAAAATTYPQQQGTAAAAYYGSYY</sequence>
<dbReference type="SMART" id="SM00386">
    <property type="entry name" value="HAT"/>
    <property type="match status" value="4"/>
</dbReference>
<evidence type="ECO:0000256" key="6">
    <source>
        <dbReference type="ARBA" id="ARBA00038019"/>
    </source>
</evidence>
<dbReference type="OrthoDB" id="10265668at2759"/>
<evidence type="ECO:0000256" key="2">
    <source>
        <dbReference type="ARBA" id="ARBA00022664"/>
    </source>
</evidence>
<dbReference type="InterPro" id="IPR011990">
    <property type="entry name" value="TPR-like_helical_dom_sf"/>
</dbReference>
<dbReference type="Proteomes" id="UP000243459">
    <property type="component" value="Chromosome 10"/>
</dbReference>
<comment type="subcellular location">
    <subcellularLocation>
        <location evidence="1">Nucleus</location>
    </subcellularLocation>
</comment>
<dbReference type="FunFam" id="1.25.40.10:FF:000064">
    <property type="entry name" value="Putative pre-mrna-processing factor 39"/>
    <property type="match status" value="1"/>
</dbReference>